<name>A0A8I0PW80_MORMO</name>
<dbReference type="AlphaFoldDB" id="A0A8I0PW80"/>
<dbReference type="Proteomes" id="UP000650477">
    <property type="component" value="Unassembled WGS sequence"/>
</dbReference>
<sequence>MYMRFNFHFSRKNFSLTRHPEYFLTVPDIRSVKGDSTEFQFPMTSRWGHKCIHQGENEKKTDYLKENDETLKNAALTVISARHSHSTMQGVIRS</sequence>
<protein>
    <submittedName>
        <fullName evidence="1">Uncharacterized protein</fullName>
    </submittedName>
</protein>
<evidence type="ECO:0000313" key="1">
    <source>
        <dbReference type="EMBL" id="MBE8613531.1"/>
    </source>
</evidence>
<dbReference type="EMBL" id="PKLF01000012">
    <property type="protein sequence ID" value="MBE8613531.1"/>
    <property type="molecule type" value="Genomic_DNA"/>
</dbReference>
<comment type="caution">
    <text evidence="1">The sequence shown here is derived from an EMBL/GenBank/DDBJ whole genome shotgun (WGS) entry which is preliminary data.</text>
</comment>
<evidence type="ECO:0000313" key="2">
    <source>
        <dbReference type="Proteomes" id="UP000650477"/>
    </source>
</evidence>
<reference evidence="1" key="1">
    <citation type="submission" date="2017-12" db="EMBL/GenBank/DDBJ databases">
        <title>Genome sequencing and analysis.</title>
        <authorList>
            <person name="Huang Y.-T."/>
        </authorList>
    </citation>
    <scope>NUCLEOTIDE SEQUENCE</scope>
    <source>
        <strain evidence="1">VGH116</strain>
    </source>
</reference>
<proteinExistence type="predicted"/>
<organism evidence="1 2">
    <name type="scientific">Morganella morganii</name>
    <name type="common">Proteus morganii</name>
    <dbReference type="NCBI Taxonomy" id="582"/>
    <lineage>
        <taxon>Bacteria</taxon>
        <taxon>Pseudomonadati</taxon>
        <taxon>Pseudomonadota</taxon>
        <taxon>Gammaproteobacteria</taxon>
        <taxon>Enterobacterales</taxon>
        <taxon>Morganellaceae</taxon>
        <taxon>Morganella</taxon>
    </lineage>
</organism>
<gene>
    <name evidence="1" type="ORF">CYG68_14140</name>
</gene>
<accession>A0A8I0PW80</accession>